<dbReference type="PANTHER" id="PTHR43297:SF2">
    <property type="entry name" value="DIPEPTIDE TRANSPORT ATP-BINDING PROTEIN DPPD"/>
    <property type="match status" value="1"/>
</dbReference>
<gene>
    <name evidence="9" type="ORF">C7R54_15955</name>
</gene>
<dbReference type="InterPro" id="IPR003439">
    <property type="entry name" value="ABC_transporter-like_ATP-bd"/>
</dbReference>
<evidence type="ECO:0000256" key="5">
    <source>
        <dbReference type="ARBA" id="ARBA00022741"/>
    </source>
</evidence>
<dbReference type="PROSITE" id="PS50893">
    <property type="entry name" value="ABC_TRANSPORTER_2"/>
    <property type="match status" value="1"/>
</dbReference>
<dbReference type="EMBL" id="PYAL01000004">
    <property type="protein sequence ID" value="RXN88064.1"/>
    <property type="molecule type" value="Genomic_DNA"/>
</dbReference>
<dbReference type="GO" id="GO:0055085">
    <property type="term" value="P:transmembrane transport"/>
    <property type="evidence" value="ECO:0007669"/>
    <property type="project" value="UniProtKB-ARBA"/>
</dbReference>
<comment type="similarity">
    <text evidence="2">Belongs to the ABC transporter superfamily.</text>
</comment>
<evidence type="ECO:0000313" key="9">
    <source>
        <dbReference type="EMBL" id="RXN88064.1"/>
    </source>
</evidence>
<dbReference type="Proteomes" id="UP000290849">
    <property type="component" value="Unassembled WGS sequence"/>
</dbReference>
<dbReference type="OrthoDB" id="9802772at2"/>
<dbReference type="Pfam" id="PF00005">
    <property type="entry name" value="ABC_tran"/>
    <property type="match status" value="1"/>
</dbReference>
<dbReference type="InterPro" id="IPR003593">
    <property type="entry name" value="AAA+_ATPase"/>
</dbReference>
<dbReference type="GO" id="GO:0016887">
    <property type="term" value="F:ATP hydrolysis activity"/>
    <property type="evidence" value="ECO:0007669"/>
    <property type="project" value="InterPro"/>
</dbReference>
<name>A0A4Q1HIL1_9BURK</name>
<evidence type="ECO:0000256" key="7">
    <source>
        <dbReference type="ARBA" id="ARBA00023136"/>
    </source>
</evidence>
<dbReference type="CDD" id="cd03257">
    <property type="entry name" value="ABC_NikE_OppD_transporters"/>
    <property type="match status" value="1"/>
</dbReference>
<evidence type="ECO:0000259" key="8">
    <source>
        <dbReference type="PROSITE" id="PS50893"/>
    </source>
</evidence>
<dbReference type="InterPro" id="IPR050388">
    <property type="entry name" value="ABC_Ni/Peptide_Import"/>
</dbReference>
<dbReference type="InterPro" id="IPR017871">
    <property type="entry name" value="ABC_transporter-like_CS"/>
</dbReference>
<dbReference type="GO" id="GO:0005524">
    <property type="term" value="F:ATP binding"/>
    <property type="evidence" value="ECO:0007669"/>
    <property type="project" value="UniProtKB-KW"/>
</dbReference>
<keyword evidence="10" id="KW-1185">Reference proteome</keyword>
<reference evidence="9 10" key="1">
    <citation type="journal article" date="2017" name="Int. J. Syst. Evol. Microbiol.">
        <title>Achromobacter aloeverae sp. nov., isolated from the root of Aloe vera (L.) Burm.f.</title>
        <authorList>
            <person name="Kuncharoen N."/>
            <person name="Muramatsu Y."/>
            <person name="Shibata C."/>
            <person name="Kamakura Y."/>
            <person name="Nakagawa Y."/>
            <person name="Tanasupawat S."/>
        </authorList>
    </citation>
    <scope>NUCLEOTIDE SEQUENCE [LARGE SCALE GENOMIC DNA]</scope>
    <source>
        <strain evidence="9 10">AVA-1</strain>
    </source>
</reference>
<protein>
    <submittedName>
        <fullName evidence="9">ABC transporter ATP-binding protein</fullName>
    </submittedName>
</protein>
<dbReference type="PROSITE" id="PS00211">
    <property type="entry name" value="ABC_TRANSPORTER_1"/>
    <property type="match status" value="1"/>
</dbReference>
<evidence type="ECO:0000256" key="1">
    <source>
        <dbReference type="ARBA" id="ARBA00004417"/>
    </source>
</evidence>
<comment type="caution">
    <text evidence="9">The sequence shown here is derived from an EMBL/GenBank/DDBJ whole genome shotgun (WGS) entry which is preliminary data.</text>
</comment>
<dbReference type="Gene3D" id="3.40.50.300">
    <property type="entry name" value="P-loop containing nucleotide triphosphate hydrolases"/>
    <property type="match status" value="1"/>
</dbReference>
<keyword evidence="6 9" id="KW-0067">ATP-binding</keyword>
<organism evidence="9 10">
    <name type="scientific">Achromobacter aloeverae</name>
    <dbReference type="NCBI Taxonomy" id="1750518"/>
    <lineage>
        <taxon>Bacteria</taxon>
        <taxon>Pseudomonadati</taxon>
        <taxon>Pseudomonadota</taxon>
        <taxon>Betaproteobacteria</taxon>
        <taxon>Burkholderiales</taxon>
        <taxon>Alcaligenaceae</taxon>
        <taxon>Achromobacter</taxon>
    </lineage>
</organism>
<dbReference type="SUPFAM" id="SSF52540">
    <property type="entry name" value="P-loop containing nucleoside triphosphate hydrolases"/>
    <property type="match status" value="1"/>
</dbReference>
<evidence type="ECO:0000313" key="10">
    <source>
        <dbReference type="Proteomes" id="UP000290849"/>
    </source>
</evidence>
<accession>A0A4Q1HIL1</accession>
<dbReference type="FunFam" id="3.40.50.300:FF:000016">
    <property type="entry name" value="Oligopeptide ABC transporter ATP-binding component"/>
    <property type="match status" value="1"/>
</dbReference>
<dbReference type="PANTHER" id="PTHR43297">
    <property type="entry name" value="OLIGOPEPTIDE TRANSPORT ATP-BINDING PROTEIN APPD"/>
    <property type="match status" value="1"/>
</dbReference>
<proteinExistence type="inferred from homology"/>
<dbReference type="GO" id="GO:0005886">
    <property type="term" value="C:plasma membrane"/>
    <property type="evidence" value="ECO:0007669"/>
    <property type="project" value="UniProtKB-SubCell"/>
</dbReference>
<feature type="domain" description="ABC transporter" evidence="8">
    <location>
        <begin position="24"/>
        <end position="274"/>
    </location>
</feature>
<dbReference type="AlphaFoldDB" id="A0A4Q1HIL1"/>
<dbReference type="SMART" id="SM00382">
    <property type="entry name" value="AAA"/>
    <property type="match status" value="1"/>
</dbReference>
<evidence type="ECO:0000256" key="4">
    <source>
        <dbReference type="ARBA" id="ARBA00022475"/>
    </source>
</evidence>
<keyword evidence="7" id="KW-0472">Membrane</keyword>
<sequence length="294" mass="31862">MPSTTWTCAPTTCLSARPELEPVLHVEGLRVGFHGAAGWTDVLHDVGFRVDPGRTLCIVGESGSGKSITCQAILGILARNGRQTGGRILFQGRDLAALPERELQRVRGGEIGMVFQDPLGSLNPVHTVGRQLTEVLALHTDLPAARRAARALELLEMVGIPEPRQRLASYVHQFSGGMAQRVMIAMALACGPRLLIADEPTTALDVTIQAQILDLLNRLKTQLGMAMLFITHDLGVVAEMADDVVVMRHGRVVESATAAALFASPAEAYTRELLDAMPRLDVRAPVYRPREAWL</sequence>
<dbReference type="InterPro" id="IPR027417">
    <property type="entry name" value="P-loop_NTPase"/>
</dbReference>
<evidence type="ECO:0000256" key="6">
    <source>
        <dbReference type="ARBA" id="ARBA00022840"/>
    </source>
</evidence>
<keyword evidence="5" id="KW-0547">Nucleotide-binding</keyword>
<keyword evidence="4" id="KW-1003">Cell membrane</keyword>
<comment type="subcellular location">
    <subcellularLocation>
        <location evidence="1">Cell inner membrane</location>
        <topology evidence="1">Peripheral membrane protein</topology>
    </subcellularLocation>
</comment>
<keyword evidence="3" id="KW-0813">Transport</keyword>
<evidence type="ECO:0000256" key="2">
    <source>
        <dbReference type="ARBA" id="ARBA00005417"/>
    </source>
</evidence>
<evidence type="ECO:0000256" key="3">
    <source>
        <dbReference type="ARBA" id="ARBA00022448"/>
    </source>
</evidence>